<accession>A0A803PTQ2</accession>
<reference evidence="2" key="2">
    <citation type="submission" date="2021-03" db="UniProtKB">
        <authorList>
            <consortium name="EnsemblPlants"/>
        </authorList>
    </citation>
    <scope>IDENTIFICATION</scope>
</reference>
<dbReference type="PANTHER" id="PTHR33116:SF84">
    <property type="entry name" value="RNA-DIRECTED DNA POLYMERASE"/>
    <property type="match status" value="1"/>
</dbReference>
<dbReference type="Pfam" id="PF00078">
    <property type="entry name" value="RVT_1"/>
    <property type="match status" value="1"/>
</dbReference>
<dbReference type="InterPro" id="IPR043502">
    <property type="entry name" value="DNA/RNA_pol_sf"/>
</dbReference>
<dbReference type="Gramene" id="evm.model.06.1256">
    <property type="protein sequence ID" value="cds.evm.model.06.1256"/>
    <property type="gene ID" value="evm.TU.06.1256"/>
</dbReference>
<proteinExistence type="predicted"/>
<dbReference type="Proteomes" id="UP000596661">
    <property type="component" value="Chromosome 6"/>
</dbReference>
<dbReference type="SUPFAM" id="SSF56672">
    <property type="entry name" value="DNA/RNA polymerases"/>
    <property type="match status" value="1"/>
</dbReference>
<dbReference type="InterPro" id="IPR000477">
    <property type="entry name" value="RT_dom"/>
</dbReference>
<keyword evidence="3" id="KW-1185">Reference proteome</keyword>
<dbReference type="EnsemblPlants" id="evm.model.06.1256">
    <property type="protein sequence ID" value="cds.evm.model.06.1256"/>
    <property type="gene ID" value="evm.TU.06.1256"/>
</dbReference>
<evidence type="ECO:0000259" key="1">
    <source>
        <dbReference type="PROSITE" id="PS50878"/>
    </source>
</evidence>
<reference evidence="2" key="1">
    <citation type="submission" date="2018-11" db="EMBL/GenBank/DDBJ databases">
        <authorList>
            <person name="Grassa J C."/>
        </authorList>
    </citation>
    <scope>NUCLEOTIDE SEQUENCE [LARGE SCALE GENOMIC DNA]</scope>
</reference>
<protein>
    <recommendedName>
        <fullName evidence="1">Reverse transcriptase domain-containing protein</fullName>
    </recommendedName>
</protein>
<dbReference type="EMBL" id="UZAU01000598">
    <property type="status" value="NOT_ANNOTATED_CDS"/>
    <property type="molecule type" value="Genomic_DNA"/>
</dbReference>
<name>A0A803PTQ2_CANSA</name>
<dbReference type="PROSITE" id="PS50878">
    <property type="entry name" value="RT_POL"/>
    <property type="match status" value="1"/>
</dbReference>
<feature type="domain" description="Reverse transcriptase" evidence="1">
    <location>
        <begin position="345"/>
        <end position="623"/>
    </location>
</feature>
<evidence type="ECO:0000313" key="2">
    <source>
        <dbReference type="EnsemblPlants" id="cds.evm.model.06.1256"/>
    </source>
</evidence>
<dbReference type="AlphaFoldDB" id="A0A803PTQ2"/>
<evidence type="ECO:0000313" key="3">
    <source>
        <dbReference type="Proteomes" id="UP000596661"/>
    </source>
</evidence>
<sequence length="795" mass="91236">MIDQGLQVDNFAEVVEHFMSHFRSFMGCKSRVGRKIDLGCMTQGAVLSLDQHLEIMKPFTPKEIKKALFSIPASAMFTWEASSDHCSCVISVTLSEEIGTKPFRYFNFGSDHKDFQPICLQSWQQPMAAASLKGIMLKLVRLKHQLKKFNHDTIRDIGRKYQEAKDSYQEARMLAQTHPTNLSFQCDEAAAAAIFNSIEKSYHSFLKQRSKVNWIKKGDTNTSYFHACLKKRRAENRIVSFTNDQGLQVDNFAEVVEHFMSHFRSFMGCKSRVGRKIDLGCMTQGAVLSLDQHLEIMKPFTPKEIKKALFSIPDSKSPGPDGYGSGFFKALWPHIGAEICKAIADFFETGAIPKEMHRTMISPIPKIENPSRAVDYRPIACCTTLYKCISKLMCTRLAKVLPSIINQNQWAFVQGRSIAHNVMILQDLLKNYKRKNTSPRCALKIDISKAYDTVDWDFLEDLLNAFKLPRKFVDMVMICVRNTSYTLLMNGRMQGSFNGAKGLRQGDPISPLLFVLIMEYLTRLLQAATQNTKFRYHPMCKNLKLVSLCFADDLIILSKGTRHSLHVVKTVLDEFSNTTGLAINSQKSHIYFGGVKDREKDDITADLTIIEGTFPLKYLGVPLRPTKWKIEDCGIVISKIKQSLHTWASRHLSHAGRAQLIHSVLLGLRNYWMSIFVLPQSVTKEVERLCRGFLWGTKDERLKIHMTSWEKVCLPKAYGGLGFKEGAKWNYAMLSKYVWAIMEKKDLLWVKWVNLIYLKDNPFWSHIQKLDSSWYWKKLCKLRRIFPREDINEGR</sequence>
<dbReference type="PANTHER" id="PTHR33116">
    <property type="entry name" value="REVERSE TRANSCRIPTASE ZINC-BINDING DOMAIN-CONTAINING PROTEIN-RELATED-RELATED"/>
    <property type="match status" value="1"/>
</dbReference>
<organism evidence="2 3">
    <name type="scientific">Cannabis sativa</name>
    <name type="common">Hemp</name>
    <name type="synonym">Marijuana</name>
    <dbReference type="NCBI Taxonomy" id="3483"/>
    <lineage>
        <taxon>Eukaryota</taxon>
        <taxon>Viridiplantae</taxon>
        <taxon>Streptophyta</taxon>
        <taxon>Embryophyta</taxon>
        <taxon>Tracheophyta</taxon>
        <taxon>Spermatophyta</taxon>
        <taxon>Magnoliopsida</taxon>
        <taxon>eudicotyledons</taxon>
        <taxon>Gunneridae</taxon>
        <taxon>Pentapetalae</taxon>
        <taxon>rosids</taxon>
        <taxon>fabids</taxon>
        <taxon>Rosales</taxon>
        <taxon>Cannabaceae</taxon>
        <taxon>Cannabis</taxon>
    </lineage>
</organism>
<dbReference type="CDD" id="cd01650">
    <property type="entry name" value="RT_nLTR_like"/>
    <property type="match status" value="1"/>
</dbReference>